<sequence>MATPLMALAAPTTSTGQISVAQVVELSSLAGADPNARMTMIAYLAGVGEATGFMVGEAKQRGASVQCTRDFNLDENTALAAVAAAVPDRNKWTESPATPIIIADMFKRAGCR</sequence>
<organism evidence="1 2">
    <name type="scientific">Devosia neptuniae</name>
    <dbReference type="NCBI Taxonomy" id="191302"/>
    <lineage>
        <taxon>Bacteria</taxon>
        <taxon>Pseudomonadati</taxon>
        <taxon>Pseudomonadota</taxon>
        <taxon>Alphaproteobacteria</taxon>
        <taxon>Hyphomicrobiales</taxon>
        <taxon>Devosiaceae</taxon>
        <taxon>Devosia</taxon>
    </lineage>
</organism>
<accession>A0ABY6CKT2</accession>
<dbReference type="RefSeq" id="WP_262169769.1">
    <property type="nucleotide sequence ID" value="NZ_CP104965.1"/>
</dbReference>
<evidence type="ECO:0000313" key="2">
    <source>
        <dbReference type="Proteomes" id="UP001061862"/>
    </source>
</evidence>
<proteinExistence type="predicted"/>
<reference evidence="1 2" key="1">
    <citation type="submission" date="2022-09" db="EMBL/GenBank/DDBJ databases">
        <title>Interaction between co-microsymbionts with complementary sets of symbiotic genes in legume-rhizobium systems.</title>
        <authorList>
            <person name="Safronova V."/>
            <person name="Sazanova A."/>
            <person name="Afonin A."/>
            <person name="Chirak E."/>
        </authorList>
    </citation>
    <scope>NUCLEOTIDE SEQUENCE [LARGE SCALE GENOMIC DNA]</scope>
    <source>
        <strain evidence="1 2">A18/4-1</strain>
    </source>
</reference>
<gene>
    <name evidence="1" type="ORF">N8A98_05450</name>
</gene>
<evidence type="ECO:0000313" key="1">
    <source>
        <dbReference type="EMBL" id="UXN70633.1"/>
    </source>
</evidence>
<dbReference type="EMBL" id="CP104965">
    <property type="protein sequence ID" value="UXN70633.1"/>
    <property type="molecule type" value="Genomic_DNA"/>
</dbReference>
<protein>
    <submittedName>
        <fullName evidence="1">Chlorophyllide reductase</fullName>
    </submittedName>
</protein>
<keyword evidence="2" id="KW-1185">Reference proteome</keyword>
<name>A0ABY6CKT2_9HYPH</name>
<dbReference type="Proteomes" id="UP001061862">
    <property type="component" value="Chromosome"/>
</dbReference>